<reference evidence="4" key="1">
    <citation type="journal article" date="2019" name="Int. J. Syst. Evol. Microbiol.">
        <title>The Global Catalogue of Microorganisms (GCM) 10K type strain sequencing project: providing services to taxonomists for standard genome sequencing and annotation.</title>
        <authorList>
            <consortium name="The Broad Institute Genomics Platform"/>
            <consortium name="The Broad Institute Genome Sequencing Center for Infectious Disease"/>
            <person name="Wu L."/>
            <person name="Ma J."/>
        </authorList>
    </citation>
    <scope>NUCLEOTIDE SEQUENCE [LARGE SCALE GENOMIC DNA]</scope>
    <source>
        <strain evidence="4">CGMCC 1.12371</strain>
    </source>
</reference>
<evidence type="ECO:0000313" key="3">
    <source>
        <dbReference type="EMBL" id="MFC7411013.1"/>
    </source>
</evidence>
<sequence length="296" mass="32391">MTDLSLSLADDPDSQMPLPFPAAVDYARTVMAWSREPLPARVVATLDQAYGSHRLQRFDVYAPAGAQAAPVLVFWHGGGWTNGYRDWVRFMAPHVAALGLVLVAPSYRLVTECPFPAAPDDALAVLAHLQHTLPTWGGAPRRLLLGGHSAGGHLAALTALRHTLWPRWGIAPDLVGGCLPISGIMDLHDPQPAPGSLEERVYTTVLRGLDPQQDGVFSPLCWGSGNRVPFDLGFGQHDSPRVQRGNRRLLPLLQTQAPPASLTEWPGLDHFQTHTQLRDPDNAWYGRLRQMADRLA</sequence>
<gene>
    <name evidence="3" type="ORF">ACFQPB_19305</name>
</gene>
<proteinExistence type="predicted"/>
<dbReference type="Pfam" id="PF07859">
    <property type="entry name" value="Abhydrolase_3"/>
    <property type="match status" value="1"/>
</dbReference>
<name>A0ABW2QR19_9BURK</name>
<keyword evidence="1 3" id="KW-0378">Hydrolase</keyword>
<dbReference type="InterPro" id="IPR013094">
    <property type="entry name" value="AB_hydrolase_3"/>
</dbReference>
<dbReference type="EMBL" id="JBHTCA010000022">
    <property type="protein sequence ID" value="MFC7411013.1"/>
    <property type="molecule type" value="Genomic_DNA"/>
</dbReference>
<dbReference type="Proteomes" id="UP001596501">
    <property type="component" value="Unassembled WGS sequence"/>
</dbReference>
<evidence type="ECO:0000256" key="1">
    <source>
        <dbReference type="ARBA" id="ARBA00022801"/>
    </source>
</evidence>
<evidence type="ECO:0000313" key="4">
    <source>
        <dbReference type="Proteomes" id="UP001596501"/>
    </source>
</evidence>
<comment type="caution">
    <text evidence="3">The sequence shown here is derived from an EMBL/GenBank/DDBJ whole genome shotgun (WGS) entry which is preliminary data.</text>
</comment>
<protein>
    <submittedName>
        <fullName evidence="3">Alpha/beta hydrolase</fullName>
    </submittedName>
</protein>
<dbReference type="Gene3D" id="3.40.50.1820">
    <property type="entry name" value="alpha/beta hydrolase"/>
    <property type="match status" value="1"/>
</dbReference>
<dbReference type="InterPro" id="IPR050300">
    <property type="entry name" value="GDXG_lipolytic_enzyme"/>
</dbReference>
<feature type="domain" description="Alpha/beta hydrolase fold-3" evidence="2">
    <location>
        <begin position="72"/>
        <end position="162"/>
    </location>
</feature>
<dbReference type="RefSeq" id="WP_382226789.1">
    <property type="nucleotide sequence ID" value="NZ_JBHTCA010000022.1"/>
</dbReference>
<dbReference type="PANTHER" id="PTHR48081">
    <property type="entry name" value="AB HYDROLASE SUPERFAMILY PROTEIN C4A8.06C"/>
    <property type="match status" value="1"/>
</dbReference>
<dbReference type="SUPFAM" id="SSF53474">
    <property type="entry name" value="alpha/beta-Hydrolases"/>
    <property type="match status" value="1"/>
</dbReference>
<dbReference type="InterPro" id="IPR029058">
    <property type="entry name" value="AB_hydrolase_fold"/>
</dbReference>
<dbReference type="GO" id="GO:0016787">
    <property type="term" value="F:hydrolase activity"/>
    <property type="evidence" value="ECO:0007669"/>
    <property type="project" value="UniProtKB-KW"/>
</dbReference>
<dbReference type="PANTHER" id="PTHR48081:SF33">
    <property type="entry name" value="KYNURENINE FORMAMIDASE"/>
    <property type="match status" value="1"/>
</dbReference>
<accession>A0ABW2QR19</accession>
<organism evidence="3 4">
    <name type="scientific">Hydrogenophaga atypica</name>
    <dbReference type="NCBI Taxonomy" id="249409"/>
    <lineage>
        <taxon>Bacteria</taxon>
        <taxon>Pseudomonadati</taxon>
        <taxon>Pseudomonadota</taxon>
        <taxon>Betaproteobacteria</taxon>
        <taxon>Burkholderiales</taxon>
        <taxon>Comamonadaceae</taxon>
        <taxon>Hydrogenophaga</taxon>
    </lineage>
</organism>
<keyword evidence="4" id="KW-1185">Reference proteome</keyword>
<evidence type="ECO:0000259" key="2">
    <source>
        <dbReference type="Pfam" id="PF07859"/>
    </source>
</evidence>